<dbReference type="Proteomes" id="UP000267448">
    <property type="component" value="Unassembled WGS sequence"/>
</dbReference>
<dbReference type="EMBL" id="RXNU01000006">
    <property type="protein sequence ID" value="RTR38432.1"/>
    <property type="molecule type" value="Genomic_DNA"/>
</dbReference>
<organism evidence="1 2">
    <name type="scientific">Shewanella canadensis</name>
    <dbReference type="NCBI Taxonomy" id="271096"/>
    <lineage>
        <taxon>Bacteria</taxon>
        <taxon>Pseudomonadati</taxon>
        <taxon>Pseudomonadota</taxon>
        <taxon>Gammaproteobacteria</taxon>
        <taxon>Alteromonadales</taxon>
        <taxon>Shewanellaceae</taxon>
        <taxon>Shewanella</taxon>
    </lineage>
</organism>
<proteinExistence type="predicted"/>
<dbReference type="CDD" id="cd09117">
    <property type="entry name" value="PLDc_Bfil_DEXD_like"/>
    <property type="match status" value="1"/>
</dbReference>
<sequence>MFLDSNTTIRKNIDRLTALQSSEQPILIAVAYWGKDSEQMLSEHRKYNVICNLTDGGTNPHAIRRIMELENIEIHHLQRLHAKVVIGEKETIIGSANFSANGLGYGQAESCGLIEASITTKTDESITNWFINLWEASTQITEEDLRKAEGAWDQKIDSTYNAPLDKPDGELQASELFELEINPHNEIRMASSRLVRRYLETIEPDKLINEKASIKRSVWSPAQAANFLWVLSGKTIKTNIVNCRVFTSTDQISSRMDDLRTRENVLAFLEVLSTDKSFSKEIRYWATVGLEKLQRANQCR</sequence>
<name>A0A3S0INP7_9GAMM</name>
<evidence type="ECO:0000313" key="1">
    <source>
        <dbReference type="EMBL" id="RTR38432.1"/>
    </source>
</evidence>
<evidence type="ECO:0000313" key="2">
    <source>
        <dbReference type="Proteomes" id="UP000267448"/>
    </source>
</evidence>
<protein>
    <submittedName>
        <fullName evidence="1">Uncharacterized protein</fullName>
    </submittedName>
</protein>
<dbReference type="OrthoDB" id="6933556at2"/>
<dbReference type="RefSeq" id="WP_126520675.1">
    <property type="nucleotide sequence ID" value="NZ_RXNU01000006.1"/>
</dbReference>
<dbReference type="Gene3D" id="3.30.870.10">
    <property type="entry name" value="Endonuclease Chain A"/>
    <property type="match status" value="1"/>
</dbReference>
<dbReference type="AlphaFoldDB" id="A0A3S0INP7"/>
<comment type="caution">
    <text evidence="1">The sequence shown here is derived from an EMBL/GenBank/DDBJ whole genome shotgun (WGS) entry which is preliminary data.</text>
</comment>
<accession>A0A3S0INP7</accession>
<gene>
    <name evidence="1" type="ORF">EKG38_12990</name>
</gene>
<reference evidence="1 2" key="1">
    <citation type="submission" date="2018-12" db="EMBL/GenBank/DDBJ databases">
        <authorList>
            <person name="Yu L."/>
        </authorList>
    </citation>
    <scope>NUCLEOTIDE SEQUENCE [LARGE SCALE GENOMIC DNA]</scope>
    <source>
        <strain evidence="1 2">HAW-EB2</strain>
    </source>
</reference>
<keyword evidence="2" id="KW-1185">Reference proteome</keyword>
<dbReference type="SUPFAM" id="SSF56024">
    <property type="entry name" value="Phospholipase D/nuclease"/>
    <property type="match status" value="1"/>
</dbReference>